<reference evidence="5" key="1">
    <citation type="submission" date="2023-08" db="EMBL/GenBank/DDBJ databases">
        <title>A de novo genome assembly of Solanum verrucosum Schlechtendal, a Mexican diploid species geographically isolated from the other diploid A-genome species in potato relatives.</title>
        <authorList>
            <person name="Hosaka K."/>
        </authorList>
    </citation>
    <scope>NUCLEOTIDE SEQUENCE</scope>
    <source>
        <tissue evidence="5">Young leaves</tissue>
    </source>
</reference>
<evidence type="ECO:0000313" key="6">
    <source>
        <dbReference type="Proteomes" id="UP001234989"/>
    </source>
</evidence>
<evidence type="ECO:0000313" key="5">
    <source>
        <dbReference type="EMBL" id="WMV53236.1"/>
    </source>
</evidence>
<dbReference type="Gene3D" id="3.90.180.10">
    <property type="entry name" value="Medium-chain alcohol dehydrogenases, catalytic domain"/>
    <property type="match status" value="1"/>
</dbReference>
<accession>A0AAF0ZVP0</accession>
<keyword evidence="1" id="KW-0479">Metal-binding</keyword>
<keyword evidence="6" id="KW-1185">Reference proteome</keyword>
<dbReference type="InterPro" id="IPR036291">
    <property type="entry name" value="NAD(P)-bd_dom_sf"/>
</dbReference>
<dbReference type="Proteomes" id="UP001234989">
    <property type="component" value="Chromosome 11"/>
</dbReference>
<keyword evidence="2" id="KW-0862">Zinc</keyword>
<dbReference type="InterPro" id="IPR013149">
    <property type="entry name" value="ADH-like_C"/>
</dbReference>
<protein>
    <recommendedName>
        <fullName evidence="4">Alcohol dehydrogenase-like C-terminal domain-containing protein</fullName>
    </recommendedName>
</protein>
<evidence type="ECO:0000256" key="1">
    <source>
        <dbReference type="ARBA" id="ARBA00022723"/>
    </source>
</evidence>
<gene>
    <name evidence="5" type="ORF">MTR67_046621</name>
</gene>
<name>A0AAF0ZVP0_SOLVR</name>
<organism evidence="5 6">
    <name type="scientific">Solanum verrucosum</name>
    <dbReference type="NCBI Taxonomy" id="315347"/>
    <lineage>
        <taxon>Eukaryota</taxon>
        <taxon>Viridiplantae</taxon>
        <taxon>Streptophyta</taxon>
        <taxon>Embryophyta</taxon>
        <taxon>Tracheophyta</taxon>
        <taxon>Spermatophyta</taxon>
        <taxon>Magnoliopsida</taxon>
        <taxon>eudicotyledons</taxon>
        <taxon>Gunneridae</taxon>
        <taxon>Pentapetalae</taxon>
        <taxon>asterids</taxon>
        <taxon>lamiids</taxon>
        <taxon>Solanales</taxon>
        <taxon>Solanaceae</taxon>
        <taxon>Solanoideae</taxon>
        <taxon>Solaneae</taxon>
        <taxon>Solanum</taxon>
    </lineage>
</organism>
<dbReference type="EMBL" id="CP133622">
    <property type="protein sequence ID" value="WMV53236.1"/>
    <property type="molecule type" value="Genomic_DNA"/>
</dbReference>
<keyword evidence="3" id="KW-0560">Oxidoreductase</keyword>
<dbReference type="InterPro" id="IPR047109">
    <property type="entry name" value="CAD-like"/>
</dbReference>
<dbReference type="GO" id="GO:0046872">
    <property type="term" value="F:metal ion binding"/>
    <property type="evidence" value="ECO:0007669"/>
    <property type="project" value="UniProtKB-KW"/>
</dbReference>
<dbReference type="PANTHER" id="PTHR42683">
    <property type="entry name" value="ALDEHYDE REDUCTASE"/>
    <property type="match status" value="1"/>
</dbReference>
<dbReference type="AlphaFoldDB" id="A0AAF0ZVP0"/>
<dbReference type="Gene3D" id="3.40.50.720">
    <property type="entry name" value="NAD(P)-binding Rossmann-like Domain"/>
    <property type="match status" value="1"/>
</dbReference>
<dbReference type="GO" id="GO:0016616">
    <property type="term" value="F:oxidoreductase activity, acting on the CH-OH group of donors, NAD or NADP as acceptor"/>
    <property type="evidence" value="ECO:0007669"/>
    <property type="project" value="InterPro"/>
</dbReference>
<evidence type="ECO:0000256" key="3">
    <source>
        <dbReference type="ARBA" id="ARBA00023002"/>
    </source>
</evidence>
<proteinExistence type="predicted"/>
<dbReference type="Pfam" id="PF00107">
    <property type="entry name" value="ADH_zinc_N"/>
    <property type="match status" value="1"/>
</dbReference>
<evidence type="ECO:0000256" key="2">
    <source>
        <dbReference type="ARBA" id="ARBA00022833"/>
    </source>
</evidence>
<feature type="domain" description="Alcohol dehydrogenase-like C-terminal" evidence="4">
    <location>
        <begin position="21"/>
        <end position="98"/>
    </location>
</feature>
<dbReference type="FunFam" id="3.40.50.720:FF:001451">
    <property type="entry name" value="Putative cinnamyl alcohol dehydrogenase 6"/>
    <property type="match status" value="1"/>
</dbReference>
<dbReference type="SUPFAM" id="SSF51735">
    <property type="entry name" value="NAD(P)-binding Rossmann-fold domains"/>
    <property type="match status" value="1"/>
</dbReference>
<evidence type="ECO:0000259" key="4">
    <source>
        <dbReference type="Pfam" id="PF00107"/>
    </source>
</evidence>
<sequence>MYMSGHKSSDMFAYIETGATSTLDGIIDTVSAEHPIAPLLNILKPHGKLVMVGLPPKPLELPAWPLLMGNRNNSNLKIMGGSIIGGMEETQEMLDFAAKHNITPQVEVVSLDYVNIAMERLLKSNVKYRFMLDIGKTSKVGCKLI</sequence>